<keyword evidence="11" id="KW-1185">Reference proteome</keyword>
<protein>
    <submittedName>
        <fullName evidence="10">Probable long-chain-alcohol O-fatty-acyltransferase</fullName>
    </submittedName>
</protein>
<evidence type="ECO:0000313" key="10">
    <source>
        <dbReference type="EMBL" id="CAB9503353.1"/>
    </source>
</evidence>
<feature type="transmembrane region" description="Helical" evidence="8">
    <location>
        <begin position="369"/>
        <end position="390"/>
    </location>
</feature>
<feature type="transmembrane region" description="Helical" evidence="8">
    <location>
        <begin position="220"/>
        <end position="238"/>
    </location>
</feature>
<comment type="caution">
    <text evidence="10">The sequence shown here is derived from an EMBL/GenBank/DDBJ whole genome shotgun (WGS) entry which is preliminary data.</text>
</comment>
<evidence type="ECO:0000313" key="11">
    <source>
        <dbReference type="Proteomes" id="UP001153069"/>
    </source>
</evidence>
<keyword evidence="7 8" id="KW-0472">Membrane</keyword>
<dbReference type="PANTHER" id="PTHR31595">
    <property type="entry name" value="LONG-CHAIN-ALCOHOL O-FATTY-ACYLTRANSFERASE 3-RELATED"/>
    <property type="match status" value="1"/>
</dbReference>
<dbReference type="GO" id="GO:0008374">
    <property type="term" value="F:O-acyltransferase activity"/>
    <property type="evidence" value="ECO:0007669"/>
    <property type="project" value="InterPro"/>
</dbReference>
<evidence type="ECO:0000256" key="3">
    <source>
        <dbReference type="ARBA" id="ARBA00007282"/>
    </source>
</evidence>
<comment type="similarity">
    <text evidence="3">Belongs to the wax synthase family.</text>
</comment>
<keyword evidence="6 8" id="KW-1133">Transmembrane helix</keyword>
<dbReference type="Pfam" id="PF13813">
    <property type="entry name" value="MBOAT_2"/>
    <property type="match status" value="1"/>
</dbReference>
<sequence length="417" mass="48213">MEAIKNLFKDKLVEDAREPFSTFGIPGLEGTFALYSPRWEMWKQLILLVTLSQVFQVIAAVIIYKLIIPNRGSVGAYLLGWGVMIPLSLWIPFEMLEAWDIQNKILKMCVTPLPMVVVFRSIEAMYDTSPPVVEYSLANYVTYYTATIHHVWDPKTNARVKVNTQQFISNFLRVVYYYHWLSLSLSFQMHVDFKPFKSDPVVLDDFHVTKFWELLRPDHIANAYLLVLHLYLNLLVGFEFTNFGENLKGYLTKPTFKNPLWTSKSPTDFWGRKWNLMIHNILKGGAFLPARKYVSTPLAVMWSFICSGLIHDYVWAAIFYHHGHEKDPETGICKDCFSPTPLKLTAFFVWNAMMMLLERPVSKWPPMQWMANNLPLAIVSTLVGLTALPVTHWYTGDWVVGGYFADFAVALWTIKKL</sequence>
<dbReference type="OrthoDB" id="42845at2759"/>
<gene>
    <name evidence="10" type="ORF">SEMRO_163_G073170.1</name>
</gene>
<dbReference type="PANTHER" id="PTHR31595:SF57">
    <property type="entry name" value="OS04G0481900 PROTEIN"/>
    <property type="match status" value="1"/>
</dbReference>
<dbReference type="InterPro" id="IPR032805">
    <property type="entry name" value="Wax_synthase_dom"/>
</dbReference>
<feature type="transmembrane region" description="Helical" evidence="8">
    <location>
        <begin position="45"/>
        <end position="68"/>
    </location>
</feature>
<evidence type="ECO:0000256" key="2">
    <source>
        <dbReference type="ARBA" id="ARBA00005179"/>
    </source>
</evidence>
<keyword evidence="5 8" id="KW-0812">Transmembrane</keyword>
<dbReference type="EMBL" id="CAICTM010000162">
    <property type="protein sequence ID" value="CAB9503353.1"/>
    <property type="molecule type" value="Genomic_DNA"/>
</dbReference>
<accession>A0A9N8HAX7</accession>
<evidence type="ECO:0000256" key="1">
    <source>
        <dbReference type="ARBA" id="ARBA00004141"/>
    </source>
</evidence>
<evidence type="ECO:0000256" key="7">
    <source>
        <dbReference type="ARBA" id="ARBA00023136"/>
    </source>
</evidence>
<evidence type="ECO:0000259" key="9">
    <source>
        <dbReference type="Pfam" id="PF13813"/>
    </source>
</evidence>
<feature type="transmembrane region" description="Helical" evidence="8">
    <location>
        <begin position="298"/>
        <end position="320"/>
    </location>
</feature>
<keyword evidence="4" id="KW-0808">Transferase</keyword>
<feature type="domain" description="Wax synthase" evidence="9">
    <location>
        <begin position="255"/>
        <end position="317"/>
    </location>
</feature>
<dbReference type="Proteomes" id="UP001153069">
    <property type="component" value="Unassembled WGS sequence"/>
</dbReference>
<organism evidence="10 11">
    <name type="scientific">Seminavis robusta</name>
    <dbReference type="NCBI Taxonomy" id="568900"/>
    <lineage>
        <taxon>Eukaryota</taxon>
        <taxon>Sar</taxon>
        <taxon>Stramenopiles</taxon>
        <taxon>Ochrophyta</taxon>
        <taxon>Bacillariophyta</taxon>
        <taxon>Bacillariophyceae</taxon>
        <taxon>Bacillariophycidae</taxon>
        <taxon>Naviculales</taxon>
        <taxon>Naviculaceae</taxon>
        <taxon>Seminavis</taxon>
    </lineage>
</organism>
<name>A0A9N8HAX7_9STRA</name>
<dbReference type="GO" id="GO:0006629">
    <property type="term" value="P:lipid metabolic process"/>
    <property type="evidence" value="ECO:0007669"/>
    <property type="project" value="InterPro"/>
</dbReference>
<dbReference type="GO" id="GO:0016020">
    <property type="term" value="C:membrane"/>
    <property type="evidence" value="ECO:0007669"/>
    <property type="project" value="UniProtKB-SubCell"/>
</dbReference>
<evidence type="ECO:0000256" key="8">
    <source>
        <dbReference type="SAM" id="Phobius"/>
    </source>
</evidence>
<evidence type="ECO:0000256" key="6">
    <source>
        <dbReference type="ARBA" id="ARBA00022989"/>
    </source>
</evidence>
<evidence type="ECO:0000256" key="5">
    <source>
        <dbReference type="ARBA" id="ARBA00022692"/>
    </source>
</evidence>
<dbReference type="InterPro" id="IPR044851">
    <property type="entry name" value="Wax_synthase"/>
</dbReference>
<dbReference type="AlphaFoldDB" id="A0A9N8HAX7"/>
<reference evidence="10" key="1">
    <citation type="submission" date="2020-06" db="EMBL/GenBank/DDBJ databases">
        <authorList>
            <consortium name="Plant Systems Biology data submission"/>
        </authorList>
    </citation>
    <scope>NUCLEOTIDE SEQUENCE</scope>
    <source>
        <strain evidence="10">D6</strain>
    </source>
</reference>
<comment type="subcellular location">
    <subcellularLocation>
        <location evidence="1">Membrane</location>
        <topology evidence="1">Multi-pass membrane protein</topology>
    </subcellularLocation>
</comment>
<feature type="transmembrane region" description="Helical" evidence="8">
    <location>
        <begin position="74"/>
        <end position="93"/>
    </location>
</feature>
<proteinExistence type="inferred from homology"/>
<comment type="pathway">
    <text evidence="2">Secondary metabolite biosynthesis.</text>
</comment>
<evidence type="ECO:0000256" key="4">
    <source>
        <dbReference type="ARBA" id="ARBA00022679"/>
    </source>
</evidence>